<name>A0ACC0VY03_9STRA</name>
<dbReference type="EMBL" id="CM047584">
    <property type="protein sequence ID" value="KAI9911097.1"/>
    <property type="molecule type" value="Genomic_DNA"/>
</dbReference>
<reference evidence="1 2" key="1">
    <citation type="journal article" date="2022" name="bioRxiv">
        <title>The genome of the oomycete Peronosclerospora sorghi, a cosmopolitan pathogen of maize and sorghum, is inflated with dispersed pseudogenes.</title>
        <authorList>
            <person name="Fletcher K."/>
            <person name="Martin F."/>
            <person name="Isakeit T."/>
            <person name="Cavanaugh K."/>
            <person name="Magill C."/>
            <person name="Michelmore R."/>
        </authorList>
    </citation>
    <scope>NUCLEOTIDE SEQUENCE [LARGE SCALE GENOMIC DNA]</scope>
    <source>
        <strain evidence="1">P6</strain>
    </source>
</reference>
<keyword evidence="2" id="KW-1185">Reference proteome</keyword>
<evidence type="ECO:0000313" key="2">
    <source>
        <dbReference type="Proteomes" id="UP001163321"/>
    </source>
</evidence>
<proteinExistence type="predicted"/>
<evidence type="ECO:0000313" key="1">
    <source>
        <dbReference type="EMBL" id="KAI9911097.1"/>
    </source>
</evidence>
<dbReference type="Proteomes" id="UP001163321">
    <property type="component" value="Chromosome 5"/>
</dbReference>
<sequence>MFSCPAELIAGLKVAYVSGKETDGQQDEKGKLLTYSKESVRVLRLHFTPESRSISYQVVTPKNGTQHGGSARTFVQHAPTRALQDAETVRFGVKDVASITGVEDGGCGASDAGGRRRRNGERRRDSVDADACVKGIREGKRGLIGVDEGGTIVNSFNQL</sequence>
<accession>A0ACC0VY03</accession>
<protein>
    <submittedName>
        <fullName evidence="1">Uncharacterized protein</fullName>
    </submittedName>
</protein>
<organism evidence="1 2">
    <name type="scientific">Peronosclerospora sorghi</name>
    <dbReference type="NCBI Taxonomy" id="230839"/>
    <lineage>
        <taxon>Eukaryota</taxon>
        <taxon>Sar</taxon>
        <taxon>Stramenopiles</taxon>
        <taxon>Oomycota</taxon>
        <taxon>Peronosporomycetes</taxon>
        <taxon>Peronosporales</taxon>
        <taxon>Peronosporaceae</taxon>
        <taxon>Peronosclerospora</taxon>
    </lineage>
</organism>
<gene>
    <name evidence="1" type="ORF">PsorP6_009375</name>
</gene>
<comment type="caution">
    <text evidence="1">The sequence shown here is derived from an EMBL/GenBank/DDBJ whole genome shotgun (WGS) entry which is preliminary data.</text>
</comment>